<dbReference type="GO" id="GO:0004674">
    <property type="term" value="F:protein serine/threonine kinase activity"/>
    <property type="evidence" value="ECO:0007669"/>
    <property type="project" value="TreeGrafter"/>
</dbReference>
<dbReference type="InterPro" id="IPR000719">
    <property type="entry name" value="Prot_kinase_dom"/>
</dbReference>
<dbReference type="Pfam" id="PF07714">
    <property type="entry name" value="PK_Tyr_Ser-Thr"/>
    <property type="match status" value="1"/>
</dbReference>
<accession>A0A2H5R2Q7</accession>
<gene>
    <name evidence="1" type="ORF">GLOIN_2v1788239</name>
</gene>
<sequence length="531" mass="61570">MSNIRKEVVNAALNRAFALLDTTIHNNIHKHFEFKKQTLLADKSLTEDEKTEAIKKITETYDRAKVRDNSGIKRICENCNQECLATLFCEYCVRNYLKANFSNWTSGNDDIDKLIQKYQSETLLPSKIIEWIPYNNLQNIKYLTEGGFSKVYTASWIDGIYNEWDSKKRQLKRFGKQVVILKKLENVENASNSWLEEAKSHLTISSKWPRIVACYGLTQDPSNGNFMLVLNIMDVNLREYLQQNYSQLTWKERIQITVDIISALDDIHGENAIHRDLHSGNILYKKRSQKWNISDFGFCGPADKPLKSIYGNLPYIAPEVIAGKQATKASDIYSFAMLMWEISSGQPLFLNCKHDYDLILNIINGIRPRIVSGTPLEYESLMKQCWDADPLKRPDARTLWKKMDEINLYYQKKSNEPTQLEINKNFEINKTSSFKTNYASSRSSTSKVHQFGFFPEPKNATEEEQEAFYSKSYDVFQIPDNIDDFNNSSNWKNNSTSKMSSIEANNKDAQNDHEIEKMQQQIKNINLEDEK</sequence>
<dbReference type="EMBL" id="AUPC02000406">
    <property type="protein sequence ID" value="POG60172.1"/>
    <property type="molecule type" value="Genomic_DNA"/>
</dbReference>
<dbReference type="GO" id="GO:0005524">
    <property type="term" value="F:ATP binding"/>
    <property type="evidence" value="ECO:0007669"/>
    <property type="project" value="InterPro"/>
</dbReference>
<evidence type="ECO:0000313" key="1">
    <source>
        <dbReference type="EMBL" id="POG60172.1"/>
    </source>
</evidence>
<dbReference type="InterPro" id="IPR011009">
    <property type="entry name" value="Kinase-like_dom_sf"/>
</dbReference>
<dbReference type="SUPFAM" id="SSF56112">
    <property type="entry name" value="Protein kinase-like (PK-like)"/>
    <property type="match status" value="1"/>
</dbReference>
<dbReference type="VEuPathDB" id="FungiDB:RhiirFUN_022999"/>
<dbReference type="InterPro" id="IPR051681">
    <property type="entry name" value="Ser/Thr_Kinases-Pseudokinases"/>
</dbReference>
<protein>
    <submittedName>
        <fullName evidence="1">Kinase-like domain-containing protein</fullName>
    </submittedName>
</protein>
<dbReference type="Gene3D" id="1.10.510.10">
    <property type="entry name" value="Transferase(Phosphotransferase) domain 1"/>
    <property type="match status" value="1"/>
</dbReference>
<proteinExistence type="predicted"/>
<dbReference type="Proteomes" id="UP000018888">
    <property type="component" value="Unassembled WGS sequence"/>
</dbReference>
<comment type="caution">
    <text evidence="1">The sequence shown here is derived from an EMBL/GenBank/DDBJ whole genome shotgun (WGS) entry which is preliminary data.</text>
</comment>
<dbReference type="AlphaFoldDB" id="A0A2H5R2Q7"/>
<reference evidence="1 2" key="1">
    <citation type="journal article" date="2013" name="Proc. Natl. Acad. Sci. U.S.A.">
        <title>Genome of an arbuscular mycorrhizal fungus provides insight into the oldest plant symbiosis.</title>
        <authorList>
            <person name="Tisserant E."/>
            <person name="Malbreil M."/>
            <person name="Kuo A."/>
            <person name="Kohler A."/>
            <person name="Symeonidi A."/>
            <person name="Balestrini R."/>
            <person name="Charron P."/>
            <person name="Duensing N."/>
            <person name="Frei Dit Frey N."/>
            <person name="Gianinazzi-Pearson V."/>
            <person name="Gilbert L.B."/>
            <person name="Handa Y."/>
            <person name="Herr J.R."/>
            <person name="Hijri M."/>
            <person name="Koul R."/>
            <person name="Kawaguchi M."/>
            <person name="Krajinski F."/>
            <person name="Lammers P.J."/>
            <person name="Masclaux F.G."/>
            <person name="Murat C."/>
            <person name="Morin E."/>
            <person name="Ndikumana S."/>
            <person name="Pagni M."/>
            <person name="Petitpierre D."/>
            <person name="Requena N."/>
            <person name="Rosikiewicz P."/>
            <person name="Riley R."/>
            <person name="Saito K."/>
            <person name="San Clemente H."/>
            <person name="Shapiro H."/>
            <person name="van Tuinen D."/>
            <person name="Becard G."/>
            <person name="Bonfante P."/>
            <person name="Paszkowski U."/>
            <person name="Shachar-Hill Y.Y."/>
            <person name="Tuskan G.A."/>
            <person name="Young P.W."/>
            <person name="Sanders I.R."/>
            <person name="Henrissat B."/>
            <person name="Rensing S.A."/>
            <person name="Grigoriev I.V."/>
            <person name="Corradi N."/>
            <person name="Roux C."/>
            <person name="Martin F."/>
        </authorList>
    </citation>
    <scope>NUCLEOTIDE SEQUENCE [LARGE SCALE GENOMIC DNA]</scope>
    <source>
        <strain evidence="1 2">DAOM 197198</strain>
    </source>
</reference>
<dbReference type="PROSITE" id="PS50011">
    <property type="entry name" value="PROTEIN_KINASE_DOM"/>
    <property type="match status" value="1"/>
</dbReference>
<organism evidence="1 2">
    <name type="scientific">Rhizophagus irregularis (strain DAOM 181602 / DAOM 197198 / MUCL 43194)</name>
    <name type="common">Arbuscular mycorrhizal fungus</name>
    <name type="synonym">Glomus intraradices</name>
    <dbReference type="NCBI Taxonomy" id="747089"/>
    <lineage>
        <taxon>Eukaryota</taxon>
        <taxon>Fungi</taxon>
        <taxon>Fungi incertae sedis</taxon>
        <taxon>Mucoromycota</taxon>
        <taxon>Glomeromycotina</taxon>
        <taxon>Glomeromycetes</taxon>
        <taxon>Glomerales</taxon>
        <taxon>Glomeraceae</taxon>
        <taxon>Rhizophagus</taxon>
    </lineage>
</organism>
<name>A0A2H5R2Q7_RHIID</name>
<dbReference type="InterPro" id="IPR001245">
    <property type="entry name" value="Ser-Thr/Tyr_kinase_cat_dom"/>
</dbReference>
<dbReference type="PANTHER" id="PTHR44329">
    <property type="entry name" value="SERINE/THREONINE-PROTEIN KINASE TNNI3K-RELATED"/>
    <property type="match status" value="1"/>
</dbReference>
<reference evidence="1 2" key="2">
    <citation type="journal article" date="2018" name="New Phytol.">
        <title>High intraspecific genome diversity in the model arbuscular mycorrhizal symbiont Rhizophagus irregularis.</title>
        <authorList>
            <person name="Chen E.C.H."/>
            <person name="Morin E."/>
            <person name="Beaudet D."/>
            <person name="Noel J."/>
            <person name="Yildirir G."/>
            <person name="Ndikumana S."/>
            <person name="Charron P."/>
            <person name="St-Onge C."/>
            <person name="Giorgi J."/>
            <person name="Kruger M."/>
            <person name="Marton T."/>
            <person name="Ropars J."/>
            <person name="Grigoriev I.V."/>
            <person name="Hainaut M."/>
            <person name="Henrissat B."/>
            <person name="Roux C."/>
            <person name="Martin F."/>
            <person name="Corradi N."/>
        </authorList>
    </citation>
    <scope>NUCLEOTIDE SEQUENCE [LARGE SCALE GENOMIC DNA]</scope>
    <source>
        <strain evidence="1 2">DAOM 197198</strain>
    </source>
</reference>
<keyword evidence="2" id="KW-1185">Reference proteome</keyword>
<evidence type="ECO:0000313" key="2">
    <source>
        <dbReference type="Proteomes" id="UP000018888"/>
    </source>
</evidence>